<accession>A0A9P4IJ06</accession>
<name>A0A9P4IJ06_9PEZI</name>
<keyword evidence="1" id="KW-0732">Signal</keyword>
<reference evidence="2" key="1">
    <citation type="journal article" date="2020" name="Stud. Mycol.">
        <title>101 Dothideomycetes genomes: a test case for predicting lifestyles and emergence of pathogens.</title>
        <authorList>
            <person name="Haridas S."/>
            <person name="Albert R."/>
            <person name="Binder M."/>
            <person name="Bloem J."/>
            <person name="Labutti K."/>
            <person name="Salamov A."/>
            <person name="Andreopoulos B."/>
            <person name="Baker S."/>
            <person name="Barry K."/>
            <person name="Bills G."/>
            <person name="Bluhm B."/>
            <person name="Cannon C."/>
            <person name="Castanera R."/>
            <person name="Culley D."/>
            <person name="Daum C."/>
            <person name="Ezra D."/>
            <person name="Gonzalez J."/>
            <person name="Henrissat B."/>
            <person name="Kuo A."/>
            <person name="Liang C."/>
            <person name="Lipzen A."/>
            <person name="Lutzoni F."/>
            <person name="Magnuson J."/>
            <person name="Mondo S."/>
            <person name="Nolan M."/>
            <person name="Ohm R."/>
            <person name="Pangilinan J."/>
            <person name="Park H.-J."/>
            <person name="Ramirez L."/>
            <person name="Alfaro M."/>
            <person name="Sun H."/>
            <person name="Tritt A."/>
            <person name="Yoshinaga Y."/>
            <person name="Zwiers L.-H."/>
            <person name="Turgeon B."/>
            <person name="Goodwin S."/>
            <person name="Spatafora J."/>
            <person name="Crous P."/>
            <person name="Grigoriev I."/>
        </authorList>
    </citation>
    <scope>NUCLEOTIDE SEQUENCE</scope>
    <source>
        <strain evidence="2">CBS 133067</strain>
    </source>
</reference>
<proteinExistence type="predicted"/>
<evidence type="ECO:0000313" key="3">
    <source>
        <dbReference type="Proteomes" id="UP000799772"/>
    </source>
</evidence>
<dbReference type="InterPro" id="IPR052820">
    <property type="entry name" value="PhiA_domain"/>
</dbReference>
<organism evidence="2 3">
    <name type="scientific">Rhizodiscina lignyota</name>
    <dbReference type="NCBI Taxonomy" id="1504668"/>
    <lineage>
        <taxon>Eukaryota</taxon>
        <taxon>Fungi</taxon>
        <taxon>Dikarya</taxon>
        <taxon>Ascomycota</taxon>
        <taxon>Pezizomycotina</taxon>
        <taxon>Dothideomycetes</taxon>
        <taxon>Pleosporomycetidae</taxon>
        <taxon>Aulographales</taxon>
        <taxon>Rhizodiscinaceae</taxon>
        <taxon>Rhizodiscina</taxon>
    </lineage>
</organism>
<evidence type="ECO:0000313" key="2">
    <source>
        <dbReference type="EMBL" id="KAF2101999.1"/>
    </source>
</evidence>
<dbReference type="EMBL" id="ML978123">
    <property type="protein sequence ID" value="KAF2101999.1"/>
    <property type="molecule type" value="Genomic_DNA"/>
</dbReference>
<sequence length="182" mass="19161">MKTTLAISAILGLFSFSPVQANYFSVISVRSASLIHLQSINANGGSFWIGKTTTSYCPQAEVSDCPPGNDTVFEGGNDTLGLGTVVPAGQQVYIAPSGILSFSEAHTASFPKGSILTGFSLCPGASFGDLSWEYGLVACPTNGTNGPWQIYGQRADITLPETCLGFDALTYNLTEPGAWQYI</sequence>
<protein>
    <recommendedName>
        <fullName evidence="4">IgE-binding protein</fullName>
    </recommendedName>
</protein>
<evidence type="ECO:0000256" key="1">
    <source>
        <dbReference type="SAM" id="SignalP"/>
    </source>
</evidence>
<feature type="signal peptide" evidence="1">
    <location>
        <begin position="1"/>
        <end position="21"/>
    </location>
</feature>
<dbReference type="Proteomes" id="UP000799772">
    <property type="component" value="Unassembled WGS sequence"/>
</dbReference>
<dbReference type="OrthoDB" id="5430620at2759"/>
<keyword evidence="3" id="KW-1185">Reference proteome</keyword>
<dbReference type="PANTHER" id="PTHR42047:SF1">
    <property type="entry name" value="PROTEIN, PUTATIVE (AFU_ORTHOLOGUE AFUA_6G03560)-RELATED"/>
    <property type="match status" value="1"/>
</dbReference>
<feature type="chain" id="PRO_5040399894" description="IgE-binding protein" evidence="1">
    <location>
        <begin position="22"/>
        <end position="182"/>
    </location>
</feature>
<gene>
    <name evidence="2" type="ORF">NA57DRAFT_53937</name>
</gene>
<evidence type="ECO:0008006" key="4">
    <source>
        <dbReference type="Google" id="ProtNLM"/>
    </source>
</evidence>
<dbReference type="PANTHER" id="PTHR42047">
    <property type="entry name" value="PROTEIN, PUTATIVE (AFU_ORTHOLOGUE AFUA_6G03560)-RELATED"/>
    <property type="match status" value="1"/>
</dbReference>
<comment type="caution">
    <text evidence="2">The sequence shown here is derived from an EMBL/GenBank/DDBJ whole genome shotgun (WGS) entry which is preliminary data.</text>
</comment>
<dbReference type="AlphaFoldDB" id="A0A9P4IJ06"/>